<protein>
    <recommendedName>
        <fullName evidence="3">Protein kinase domain-containing protein</fullName>
    </recommendedName>
</protein>
<feature type="compositionally biased region" description="Low complexity" evidence="1">
    <location>
        <begin position="614"/>
        <end position="624"/>
    </location>
</feature>
<sequence length="847" mass="85746">MKTKTMLGDRYRLETEVARGAIGAVWRAYDEQTGQWVAVKIMRAEAAEVPELVDGFLGEAELLAGLDHPSVIRVHNLITGKGLLAIAMELVGGPDLRRRLRADGPLPPAAAAEVVAQVADALAYVHAAGIVHGDVKPGNLLVPLDGGPVRLADFGVARRLDQPAGPTHATPEYVAPEVVAGGLPSPASDVYALGVVLFELICGRSPYRGGSPNDVLRRHADCVPVPPPGMPAALWPIIEGCMELDPRMRPAAASIMGRLRVAEGALDGFEPLPRLPAEAVTFWARSAEQTAPVSAPVRRVDWVPLPTAPTSPAAASAALMVAVPIKDLPTEPNGLPLSELPTQARGAGAFAAAVRQDVAELPTVPSQLPAAEVPASQPPASPPEEPPADAAPPASEPEPQTEVIALAPEAEPPTEVIAPASDVEPPTEVIAPASDVEPPTEVIAPVSEVEPPTQVIASVSGAEPPAEVVASPSDAEPPTEVIASAPEAEPPTEVVVSAAEAEAVVLAKPAQSAPGGALAALQQALAVPAESATPAEAAADVVAEDAAVQAETEQSEDSDEPVDTGNAGPELVTDVPLWGGDTPGGDEPAAPPVEEGPNPDAFTVVLTPAVPQQREASAEAAATAEGERSTDVVVPAAWPVLPDRPTGPIPGPSLVKPDAPVHPSPMDPVDLEDAAEPPTDVLASAADAPPAAADSDSGALTWLRAPDDASDAAAPPAGERRSDRRVLAGVGGAVLLLILLGVGAVLMSGAFDGGGRQPTRVNGTTPTVVPSDSPAPSAATSPEPSSAPPVEESTAPGGEDNGGGGGKTPTKRPTAVPSPGRSLPGIGDPLPPFPTMPSFPSPPKFPS</sequence>
<dbReference type="CDD" id="cd14014">
    <property type="entry name" value="STKc_PknB_like"/>
    <property type="match status" value="1"/>
</dbReference>
<dbReference type="InterPro" id="IPR053235">
    <property type="entry name" value="Ser_Thr_kinase"/>
</dbReference>
<feature type="domain" description="Protein kinase" evidence="3">
    <location>
        <begin position="11"/>
        <end position="261"/>
    </location>
</feature>
<feature type="compositionally biased region" description="Low complexity" evidence="1">
    <location>
        <begin position="683"/>
        <end position="697"/>
    </location>
</feature>
<feature type="compositionally biased region" description="Acidic residues" evidence="1">
    <location>
        <begin position="553"/>
        <end position="562"/>
    </location>
</feature>
<feature type="region of interest" description="Disordered" evidence="1">
    <location>
        <begin position="752"/>
        <end position="847"/>
    </location>
</feature>
<organism evidence="4 5">
    <name type="scientific">Dactylosporangium maewongense</name>
    <dbReference type="NCBI Taxonomy" id="634393"/>
    <lineage>
        <taxon>Bacteria</taxon>
        <taxon>Bacillati</taxon>
        <taxon>Actinomycetota</taxon>
        <taxon>Actinomycetes</taxon>
        <taxon>Micromonosporales</taxon>
        <taxon>Micromonosporaceae</taxon>
        <taxon>Dactylosporangium</taxon>
    </lineage>
</organism>
<evidence type="ECO:0000313" key="5">
    <source>
        <dbReference type="Proteomes" id="UP001501470"/>
    </source>
</evidence>
<evidence type="ECO:0000256" key="1">
    <source>
        <dbReference type="SAM" id="MobiDB-lite"/>
    </source>
</evidence>
<evidence type="ECO:0000259" key="3">
    <source>
        <dbReference type="PROSITE" id="PS50011"/>
    </source>
</evidence>
<dbReference type="SUPFAM" id="SSF56112">
    <property type="entry name" value="Protein kinase-like (PK-like)"/>
    <property type="match status" value="1"/>
</dbReference>
<dbReference type="PROSITE" id="PS50011">
    <property type="entry name" value="PROTEIN_KINASE_DOM"/>
    <property type="match status" value="1"/>
</dbReference>
<proteinExistence type="predicted"/>
<dbReference type="EMBL" id="BAAAQD010000003">
    <property type="protein sequence ID" value="GAA1506835.1"/>
    <property type="molecule type" value="Genomic_DNA"/>
</dbReference>
<gene>
    <name evidence="4" type="ORF">GCM10009827_020890</name>
</gene>
<feature type="compositionally biased region" description="Low complexity" evidence="1">
    <location>
        <begin position="764"/>
        <end position="798"/>
    </location>
</feature>
<dbReference type="InterPro" id="IPR000719">
    <property type="entry name" value="Prot_kinase_dom"/>
</dbReference>
<dbReference type="InterPro" id="IPR011009">
    <property type="entry name" value="Kinase-like_dom_sf"/>
</dbReference>
<feature type="region of interest" description="Disordered" evidence="1">
    <location>
        <begin position="526"/>
        <end position="723"/>
    </location>
</feature>
<feature type="compositionally biased region" description="Low complexity" evidence="1">
    <location>
        <begin position="526"/>
        <end position="552"/>
    </location>
</feature>
<name>A0ABN1ZXG7_9ACTN</name>
<keyword evidence="5" id="KW-1185">Reference proteome</keyword>
<keyword evidence="2" id="KW-1133">Transmembrane helix</keyword>
<dbReference type="PANTHER" id="PTHR24361">
    <property type="entry name" value="MITOGEN-ACTIVATED KINASE KINASE KINASE"/>
    <property type="match status" value="1"/>
</dbReference>
<keyword evidence="2" id="KW-0812">Transmembrane</keyword>
<dbReference type="SMART" id="SM00220">
    <property type="entry name" value="S_TKc"/>
    <property type="match status" value="1"/>
</dbReference>
<evidence type="ECO:0000256" key="2">
    <source>
        <dbReference type="SAM" id="Phobius"/>
    </source>
</evidence>
<dbReference type="Pfam" id="PF00069">
    <property type="entry name" value="Pkinase"/>
    <property type="match status" value="1"/>
</dbReference>
<dbReference type="InterPro" id="IPR008271">
    <property type="entry name" value="Ser/Thr_kinase_AS"/>
</dbReference>
<feature type="region of interest" description="Disordered" evidence="1">
    <location>
        <begin position="370"/>
        <end position="400"/>
    </location>
</feature>
<feature type="region of interest" description="Disordered" evidence="1">
    <location>
        <begin position="414"/>
        <end position="479"/>
    </location>
</feature>
<feature type="compositionally biased region" description="Pro residues" evidence="1">
    <location>
        <begin position="829"/>
        <end position="847"/>
    </location>
</feature>
<evidence type="ECO:0000313" key="4">
    <source>
        <dbReference type="EMBL" id="GAA1506835.1"/>
    </source>
</evidence>
<dbReference type="RefSeq" id="WP_344501598.1">
    <property type="nucleotide sequence ID" value="NZ_BAAAQD010000003.1"/>
</dbReference>
<keyword evidence="2" id="KW-0472">Membrane</keyword>
<dbReference type="PROSITE" id="PS00108">
    <property type="entry name" value="PROTEIN_KINASE_ST"/>
    <property type="match status" value="1"/>
</dbReference>
<dbReference type="Gene3D" id="1.10.510.10">
    <property type="entry name" value="Transferase(Phosphotransferase) domain 1"/>
    <property type="match status" value="1"/>
</dbReference>
<feature type="compositionally biased region" description="Pro residues" evidence="1">
    <location>
        <begin position="376"/>
        <end position="385"/>
    </location>
</feature>
<reference evidence="4 5" key="1">
    <citation type="journal article" date="2019" name="Int. J. Syst. Evol. Microbiol.">
        <title>The Global Catalogue of Microorganisms (GCM) 10K type strain sequencing project: providing services to taxonomists for standard genome sequencing and annotation.</title>
        <authorList>
            <consortium name="The Broad Institute Genomics Platform"/>
            <consortium name="The Broad Institute Genome Sequencing Center for Infectious Disease"/>
            <person name="Wu L."/>
            <person name="Ma J."/>
        </authorList>
    </citation>
    <scope>NUCLEOTIDE SEQUENCE [LARGE SCALE GENOMIC DNA]</scope>
    <source>
        <strain evidence="4 5">JCM 15933</strain>
    </source>
</reference>
<dbReference type="Gene3D" id="3.30.200.20">
    <property type="entry name" value="Phosphorylase Kinase, domain 1"/>
    <property type="match status" value="1"/>
</dbReference>
<accession>A0ABN1ZXG7</accession>
<dbReference type="Proteomes" id="UP001501470">
    <property type="component" value="Unassembled WGS sequence"/>
</dbReference>
<comment type="caution">
    <text evidence="4">The sequence shown here is derived from an EMBL/GenBank/DDBJ whole genome shotgun (WGS) entry which is preliminary data.</text>
</comment>
<feature type="transmembrane region" description="Helical" evidence="2">
    <location>
        <begin position="726"/>
        <end position="751"/>
    </location>
</feature>